<dbReference type="PANTHER" id="PTHR36812">
    <property type="entry name" value="NEUROFILAMENT TRIPLET M PROTEIN-LIKE PROTEIN"/>
    <property type="match status" value="1"/>
</dbReference>
<dbReference type="PANTHER" id="PTHR36812:SF9">
    <property type="entry name" value="MYB-LIKE PROTEIN X ISOFORM X1"/>
    <property type="match status" value="1"/>
</dbReference>
<feature type="compositionally biased region" description="Low complexity" evidence="1">
    <location>
        <begin position="696"/>
        <end position="713"/>
    </location>
</feature>
<feature type="region of interest" description="Disordered" evidence="1">
    <location>
        <begin position="731"/>
        <end position="754"/>
    </location>
</feature>
<proteinExistence type="predicted"/>
<accession>A0A9C7CEE3</accession>
<feature type="compositionally biased region" description="Basic and acidic residues" evidence="1">
    <location>
        <begin position="792"/>
        <end position="801"/>
    </location>
</feature>
<feature type="compositionally biased region" description="Low complexity" evidence="1">
    <location>
        <begin position="641"/>
        <end position="655"/>
    </location>
</feature>
<feature type="region of interest" description="Disordered" evidence="1">
    <location>
        <begin position="792"/>
        <end position="828"/>
    </location>
</feature>
<sequence>MEKFLSDSIQGVDVLSSFKIKTEKRGKKLAVLRDYTKTIPGVSSELFLVRGGGPSSRERMVLSKDVLDVLRDYTNSVSTVAPLSWQVFNDPTLHTYLVDKLKECDLLKKKYFSNDPLPGIGELVSFKYRGGVPQNIIFPIGSSTVNWLCCIKSSRRMGDVLMKRPTETRDANYSRNLRLVEKQLARNKNKKNEEDMKRLRFWRYFYFIEDATERTGMMHHNPFAMSHISFDINMINTLPNIEHDFSLAFTGDCFSRESIILSDIVCGGRTSNYFHLLQAVLKYRFNNNTDPHYHHHHHHHDDNDENENWTDVRKQILAKSGYRLRSADNDVITIDDALERLKHVIKTSNDIHVDKKNVVMEFTSNVLHFSHREILNNITTSPLALKEQVEELLLIIASKQEWILLYSILQQIQFNILHFIGYQAHRILIFKMFVPVLIAVMFTNGSLSQTVAHAAVNLNLSKRQAGQFTMSKILDRSTINLTGVARHFSRFDRSDPEGFVSSTMSVPLVTDIANVVGETLTEDMEKIKFFQNVGMTLVNSKILLSNRKKPPNKRKCKNSESGNKMKKQKLLNQQDSDTLTLNEERGEEINNNNNNDNNTADDYDPEEGCSHWSESERVKRQDKLKRQDKSIIQDENDDANNNENLYIDNNNNNNNTADDYDPGEGCSHWSESERVKRQDKLKRQDKSIIQDENDDANNNNENLYIDDNNNNNESATHQDILSHLLLSSEQEGVNRYDGNKKKRKKMNKKDDNDNTLSPVLIIKGIINLIEQCFGMKPETIFKSIHANTRHHLGEHNDDGGRGRGRCNTNPSSSGDSNSGNWDNESPIDYSDRKDVNKRFLELIIDPPLSSFNAKQIISTEHCLHNEYLLNTLQSNPLFRAIEGTNDPLERMIVLWNIGKYINMVIAGLITVDLASLIDQRKGARKALRRGTVMKQNEFNYREAGNAPGEMRDMIVPHCISKLTCITGKNYKNQNCHHFFCRSLRVLFLTFDPDKATEIFIDKASQNTLLRLRDFCRKKGNASMLDWNENVFIPIANGDGWVSKDINEDKVEENVRRPKDFSWLLKKIVIEKKLLTSTNNLSTTEIENESNKMRPLGYYREPYFTDTENVVAAATTTANTTTASAVVSSSSSTNEEQVGTLEKYEEQQIDIRKKNHDRVSSSSTVMMTPFVNNKNSNNNNNMLERALDEANIQSDFIIINDNNDDNDIIRSSMINHNDNGNSNSSSSNILDEVLNSTTIITFPSPDTSDKSSPSPHTFQEDYSSSSSLIMSPTMSNCGDNLSTTNTITPIAATTTTSTATTGATKFMDIMIPSGK</sequence>
<feature type="compositionally biased region" description="Basic and acidic residues" evidence="1">
    <location>
        <begin position="613"/>
        <end position="632"/>
    </location>
</feature>
<feature type="region of interest" description="Disordered" evidence="1">
    <location>
        <begin position="1239"/>
        <end position="1274"/>
    </location>
</feature>
<feature type="compositionally biased region" description="Basic and acidic residues" evidence="1">
    <location>
        <begin position="670"/>
        <end position="689"/>
    </location>
</feature>
<evidence type="ECO:0000256" key="1">
    <source>
        <dbReference type="SAM" id="MobiDB-lite"/>
    </source>
</evidence>
<name>A0A9C7CEE3_9VIRU</name>
<feature type="compositionally biased region" description="Basic residues" evidence="1">
    <location>
        <begin position="546"/>
        <end position="556"/>
    </location>
</feature>
<feature type="compositionally biased region" description="Low complexity" evidence="1">
    <location>
        <begin position="589"/>
        <end position="598"/>
    </location>
</feature>
<protein>
    <submittedName>
        <fullName evidence="2">Wsv037-like protein</fullName>
    </submittedName>
</protein>
<evidence type="ECO:0000313" key="2">
    <source>
        <dbReference type="EMBL" id="BDT62127.1"/>
    </source>
</evidence>
<feature type="region of interest" description="Disordered" evidence="1">
    <location>
        <begin position="543"/>
        <end position="714"/>
    </location>
</feature>
<reference evidence="2" key="1">
    <citation type="submission" date="2022-10" db="EMBL/GenBank/DDBJ databases">
        <title>Genome sequences of endogenous nimaviruses in decapod crustaceans.</title>
        <authorList>
            <person name="Kawato S."/>
            <person name="Nozaki R."/>
            <person name="Kondo H."/>
            <person name="Hirono I."/>
        </authorList>
    </citation>
    <scope>NUCLEOTIDE SEQUENCE</scope>
    <source>
        <strain evidence="2">Lva-Nima_1</strain>
    </source>
</reference>
<feature type="compositionally biased region" description="Polar residues" evidence="1">
    <location>
        <begin position="1255"/>
        <end position="1274"/>
    </location>
</feature>
<feature type="compositionally biased region" description="Low complexity" evidence="1">
    <location>
        <begin position="805"/>
        <end position="824"/>
    </location>
</feature>
<organism evidence="2">
    <name type="scientific">Litopenaeus vannamei majanivirus Nimav-1_LVa</name>
    <dbReference type="NCBI Taxonomy" id="2984273"/>
    <lineage>
        <taxon>Viruses</taxon>
        <taxon>Viruses incertae sedis</taxon>
        <taxon>Naldaviricetes</taxon>
        <taxon>Nimaviridae</taxon>
    </lineage>
</organism>
<dbReference type="EMBL" id="LC738872">
    <property type="protein sequence ID" value="BDT62127.1"/>
    <property type="molecule type" value="Genomic_DNA"/>
</dbReference>
<feature type="compositionally biased region" description="Low complexity" evidence="1">
    <location>
        <begin position="1242"/>
        <end position="1254"/>
    </location>
</feature>